<dbReference type="Pfam" id="PF01161">
    <property type="entry name" value="PBP"/>
    <property type="match status" value="1"/>
</dbReference>
<dbReference type="Gene3D" id="3.90.280.10">
    <property type="entry name" value="PEBP-like"/>
    <property type="match status" value="1"/>
</dbReference>
<dbReference type="AlphaFoldDB" id="A0A179FQF2"/>
<dbReference type="InterPro" id="IPR008914">
    <property type="entry name" value="PEBP"/>
</dbReference>
<dbReference type="SUPFAM" id="SSF49777">
    <property type="entry name" value="PEBP-like"/>
    <property type="match status" value="1"/>
</dbReference>
<dbReference type="GO" id="GO:0046578">
    <property type="term" value="P:regulation of Ras protein signal transduction"/>
    <property type="evidence" value="ECO:0007669"/>
    <property type="project" value="TreeGrafter"/>
</dbReference>
<keyword evidence="1" id="KW-0646">Protease inhibitor</keyword>
<comment type="caution">
    <text evidence="1">The sequence shown here is derived from an EMBL/GenBank/DDBJ whole genome shotgun (WGS) entry which is preliminary data.</text>
</comment>
<dbReference type="GeneID" id="28847576"/>
<dbReference type="KEGG" id="pchm:VFPPC_04186"/>
<dbReference type="PANTHER" id="PTHR11362:SF78">
    <property type="entry name" value="PROTEASE INHIBITOR"/>
    <property type="match status" value="1"/>
</dbReference>
<accession>A0A179FQF2</accession>
<evidence type="ECO:0000313" key="1">
    <source>
        <dbReference type="EMBL" id="OAQ67855.2"/>
    </source>
</evidence>
<dbReference type="GO" id="GO:0030162">
    <property type="term" value="P:regulation of proteolysis"/>
    <property type="evidence" value="ECO:0007669"/>
    <property type="project" value="TreeGrafter"/>
</dbReference>
<dbReference type="EMBL" id="LSBJ02000003">
    <property type="protein sequence ID" value="OAQ67855.2"/>
    <property type="molecule type" value="Genomic_DNA"/>
</dbReference>
<organism evidence="1 2">
    <name type="scientific">Pochonia chlamydosporia 170</name>
    <dbReference type="NCBI Taxonomy" id="1380566"/>
    <lineage>
        <taxon>Eukaryota</taxon>
        <taxon>Fungi</taxon>
        <taxon>Dikarya</taxon>
        <taxon>Ascomycota</taxon>
        <taxon>Pezizomycotina</taxon>
        <taxon>Sordariomycetes</taxon>
        <taxon>Hypocreomycetidae</taxon>
        <taxon>Hypocreales</taxon>
        <taxon>Clavicipitaceae</taxon>
        <taxon>Pochonia</taxon>
    </lineage>
</organism>
<gene>
    <name evidence="1" type="ORF">VFPPC_04186</name>
</gene>
<reference evidence="1 2" key="1">
    <citation type="journal article" date="2016" name="PLoS Pathog.">
        <title>Biosynthesis of antibiotic leucinostatins in bio-control fungus Purpureocillium lilacinum and their inhibition on phytophthora revealed by genome mining.</title>
        <authorList>
            <person name="Wang G."/>
            <person name="Liu Z."/>
            <person name="Lin R."/>
            <person name="Li E."/>
            <person name="Mao Z."/>
            <person name="Ling J."/>
            <person name="Yang Y."/>
            <person name="Yin W.B."/>
            <person name="Xie B."/>
        </authorList>
    </citation>
    <scope>NUCLEOTIDE SEQUENCE [LARGE SCALE GENOMIC DNA]</scope>
    <source>
        <strain evidence="1">170</strain>
    </source>
</reference>
<dbReference type="Proteomes" id="UP000078397">
    <property type="component" value="Unassembled WGS sequence"/>
</dbReference>
<dbReference type="InterPro" id="IPR036610">
    <property type="entry name" value="PEBP-like_sf"/>
</dbReference>
<dbReference type="STRING" id="1380566.A0A179FQF2"/>
<sequence length="170" mass="18736">MAAIAALQNDKSKILGVSVGKHTVEPGYHIPKGDARDTPVIRFDAATPSTKYIAVCLDLDAPHPSFPFLSPILHWIQPGLQASTQDGQTVMKSSEAFICNYAPPGPPPGSPPHRYCFFLYEQPESFDGKKYAPSNGAEMGLWPRMRYSLDEWEKEAGLGPIIATNYFNIR</sequence>
<dbReference type="RefSeq" id="XP_022284455.1">
    <property type="nucleotide sequence ID" value="XM_022428389.1"/>
</dbReference>
<evidence type="ECO:0000313" key="2">
    <source>
        <dbReference type="Proteomes" id="UP000078397"/>
    </source>
</evidence>
<dbReference type="GO" id="GO:0030414">
    <property type="term" value="F:peptidase inhibitor activity"/>
    <property type="evidence" value="ECO:0007669"/>
    <property type="project" value="TreeGrafter"/>
</dbReference>
<dbReference type="CDD" id="cd00866">
    <property type="entry name" value="PEBP_euk"/>
    <property type="match status" value="1"/>
</dbReference>
<dbReference type="OrthoDB" id="2506647at2759"/>
<keyword evidence="2" id="KW-1185">Reference proteome</keyword>
<name>A0A179FQF2_METCM</name>
<dbReference type="InterPro" id="IPR035810">
    <property type="entry name" value="PEBP_euk"/>
</dbReference>
<dbReference type="PANTHER" id="PTHR11362">
    <property type="entry name" value="PHOSPHATIDYLETHANOLAMINE-BINDING PROTEIN"/>
    <property type="match status" value="1"/>
</dbReference>
<proteinExistence type="predicted"/>
<protein>
    <submittedName>
        <fullName evidence="1">Protease inhibitor (Tfs1)</fullName>
    </submittedName>
</protein>
<dbReference type="GO" id="GO:0005543">
    <property type="term" value="F:phospholipid binding"/>
    <property type="evidence" value="ECO:0007669"/>
    <property type="project" value="TreeGrafter"/>
</dbReference>